<name>A0A9X3MUZ9_9ACTN</name>
<protein>
    <submittedName>
        <fullName evidence="8">Steroid 3-ketoacyl-CoA thiolase</fullName>
    </submittedName>
</protein>
<evidence type="ECO:0000313" key="9">
    <source>
        <dbReference type="Proteomes" id="UP001149140"/>
    </source>
</evidence>
<evidence type="ECO:0000259" key="7">
    <source>
        <dbReference type="Pfam" id="PF02803"/>
    </source>
</evidence>
<dbReference type="PANTHER" id="PTHR43365">
    <property type="entry name" value="BLR7806 PROTEIN"/>
    <property type="match status" value="1"/>
</dbReference>
<dbReference type="InterPro" id="IPR002155">
    <property type="entry name" value="Thiolase"/>
</dbReference>
<dbReference type="InterPro" id="IPR016039">
    <property type="entry name" value="Thiolase-like"/>
</dbReference>
<gene>
    <name evidence="8" type="ORF">OM076_08635</name>
</gene>
<dbReference type="PROSITE" id="PS00737">
    <property type="entry name" value="THIOLASE_2"/>
    <property type="match status" value="1"/>
</dbReference>
<dbReference type="SUPFAM" id="SSF53901">
    <property type="entry name" value="Thiolase-like"/>
    <property type="match status" value="2"/>
</dbReference>
<organism evidence="8 9">
    <name type="scientific">Solirubrobacter ginsenosidimutans</name>
    <dbReference type="NCBI Taxonomy" id="490573"/>
    <lineage>
        <taxon>Bacteria</taxon>
        <taxon>Bacillati</taxon>
        <taxon>Actinomycetota</taxon>
        <taxon>Thermoleophilia</taxon>
        <taxon>Solirubrobacterales</taxon>
        <taxon>Solirubrobacteraceae</taxon>
        <taxon>Solirubrobacter</taxon>
    </lineage>
</organism>
<evidence type="ECO:0000256" key="1">
    <source>
        <dbReference type="ARBA" id="ARBA00010982"/>
    </source>
</evidence>
<evidence type="ECO:0000256" key="2">
    <source>
        <dbReference type="ARBA" id="ARBA00022679"/>
    </source>
</evidence>
<keyword evidence="2 5" id="KW-0808">Transferase</keyword>
<dbReference type="Proteomes" id="UP001149140">
    <property type="component" value="Unassembled WGS sequence"/>
</dbReference>
<comment type="similarity">
    <text evidence="1 5">Belongs to the thiolase-like superfamily. Thiolase family.</text>
</comment>
<dbReference type="NCBIfam" id="NF005889">
    <property type="entry name" value="PRK07850.1"/>
    <property type="match status" value="1"/>
</dbReference>
<evidence type="ECO:0000256" key="3">
    <source>
        <dbReference type="ARBA" id="ARBA00023315"/>
    </source>
</evidence>
<dbReference type="Gene3D" id="3.40.47.10">
    <property type="match status" value="2"/>
</dbReference>
<feature type="domain" description="Thiolase N-terminal" evidence="6">
    <location>
        <begin position="4"/>
        <end position="246"/>
    </location>
</feature>
<dbReference type="InterPro" id="IPR020617">
    <property type="entry name" value="Thiolase_C"/>
</dbReference>
<keyword evidence="3 5" id="KW-0012">Acyltransferase</keyword>
<feature type="domain" description="Thiolase C-terminal" evidence="7">
    <location>
        <begin position="255"/>
        <end position="376"/>
    </location>
</feature>
<dbReference type="InterPro" id="IPR020610">
    <property type="entry name" value="Thiolase_AS"/>
</dbReference>
<feature type="active site" description="Acyl-thioester intermediate" evidence="4">
    <location>
        <position position="89"/>
    </location>
</feature>
<dbReference type="AlphaFoldDB" id="A0A9X3MUZ9"/>
<dbReference type="RefSeq" id="WP_270039111.1">
    <property type="nucleotide sequence ID" value="NZ_JAPDOD010000005.1"/>
</dbReference>
<dbReference type="PROSITE" id="PS00099">
    <property type="entry name" value="THIOLASE_3"/>
    <property type="match status" value="1"/>
</dbReference>
<dbReference type="CDD" id="cd00751">
    <property type="entry name" value="thiolase"/>
    <property type="match status" value="1"/>
</dbReference>
<keyword evidence="9" id="KW-1185">Reference proteome</keyword>
<feature type="active site" description="Proton acceptor" evidence="4">
    <location>
        <position position="363"/>
    </location>
</feature>
<dbReference type="Pfam" id="PF00108">
    <property type="entry name" value="Thiolase_N"/>
    <property type="match status" value="1"/>
</dbReference>
<proteinExistence type="inferred from homology"/>
<dbReference type="InterPro" id="IPR020613">
    <property type="entry name" value="Thiolase_CS"/>
</dbReference>
<reference evidence="8" key="1">
    <citation type="submission" date="2022-10" db="EMBL/GenBank/DDBJ databases">
        <title>The WGS of Solirubrobacter ginsenosidimutans DSM 21036.</title>
        <authorList>
            <person name="Jiang Z."/>
        </authorList>
    </citation>
    <scope>NUCLEOTIDE SEQUENCE</scope>
    <source>
        <strain evidence="8">DSM 21036</strain>
    </source>
</reference>
<evidence type="ECO:0000259" key="6">
    <source>
        <dbReference type="Pfam" id="PF00108"/>
    </source>
</evidence>
<sequence>MPDVMLVDAVRTPVGRRNGALSTIHPVNLLAQTLTALFERSGTDPAAVGQVIGGCVSQVGEQAVSTVRSAWLTAGLPIEVPATTIDAQCGSSQQATSLASALVGAGLVDVAVGCGVEAMSRIPIGSNSKPELGLGNPLPEEYSEHYEPTTQFEGAERIADRWGITRADTDAFGVRSQSRAAAAWEDGRFDEQVVAVGPVTRDEGLRATTLEGLGTLKPVARPDGVHTAGTSSQISDGAAAVLLASAERAAQLGLSPRARIKDSLLVGSDPELMLTGPIPATRALLERNGMTLADIDLVEINEAFASVVLAWQRELDADLDKVNVNGGAIALGHPLGATGAVLITKAINELERRDGTYALVTMCCGGGLGTGMLIERV</sequence>
<evidence type="ECO:0000256" key="4">
    <source>
        <dbReference type="PIRSR" id="PIRSR000429-1"/>
    </source>
</evidence>
<feature type="active site" description="Proton acceptor" evidence="4">
    <location>
        <position position="333"/>
    </location>
</feature>
<dbReference type="Pfam" id="PF02803">
    <property type="entry name" value="Thiolase_C"/>
    <property type="match status" value="1"/>
</dbReference>
<dbReference type="PANTHER" id="PTHR43365:SF1">
    <property type="entry name" value="ACETYL-COA C-ACYLTRANSFERASE"/>
    <property type="match status" value="1"/>
</dbReference>
<dbReference type="GO" id="GO:0016747">
    <property type="term" value="F:acyltransferase activity, transferring groups other than amino-acyl groups"/>
    <property type="evidence" value="ECO:0007669"/>
    <property type="project" value="InterPro"/>
</dbReference>
<dbReference type="InterPro" id="IPR020616">
    <property type="entry name" value="Thiolase_N"/>
</dbReference>
<evidence type="ECO:0000256" key="5">
    <source>
        <dbReference type="RuleBase" id="RU003557"/>
    </source>
</evidence>
<accession>A0A9X3MUZ9</accession>
<comment type="caution">
    <text evidence="8">The sequence shown here is derived from an EMBL/GenBank/DDBJ whole genome shotgun (WGS) entry which is preliminary data.</text>
</comment>
<evidence type="ECO:0000313" key="8">
    <source>
        <dbReference type="EMBL" id="MDA0160328.1"/>
    </source>
</evidence>
<dbReference type="PIRSF" id="PIRSF000429">
    <property type="entry name" value="Ac-CoA_Ac_transf"/>
    <property type="match status" value="1"/>
</dbReference>
<dbReference type="EMBL" id="JAPDOD010000005">
    <property type="protein sequence ID" value="MDA0160328.1"/>
    <property type="molecule type" value="Genomic_DNA"/>
</dbReference>
<dbReference type="NCBIfam" id="TIGR01930">
    <property type="entry name" value="AcCoA-C-Actrans"/>
    <property type="match status" value="1"/>
</dbReference>